<protein>
    <recommendedName>
        <fullName evidence="4">Integral membrane protein</fullName>
    </recommendedName>
</protein>
<feature type="transmembrane region" description="Helical" evidence="1">
    <location>
        <begin position="70"/>
        <end position="90"/>
    </location>
</feature>
<dbReference type="Proteomes" id="UP000587524">
    <property type="component" value="Unassembled WGS sequence"/>
</dbReference>
<sequence>MATVYAMGLMIVAPLAARLATILLTSGGSHRVISAALTSGTLVVCGYFLLTGVTNSCAIKEGECVGSTATAYLVVVFWLMSAAACLYRVFSVRHPSSTQP</sequence>
<keyword evidence="1" id="KW-0812">Transmembrane</keyword>
<feature type="transmembrane region" description="Helical" evidence="1">
    <location>
        <begin position="6"/>
        <end position="25"/>
    </location>
</feature>
<evidence type="ECO:0000256" key="1">
    <source>
        <dbReference type="SAM" id="Phobius"/>
    </source>
</evidence>
<evidence type="ECO:0000313" key="3">
    <source>
        <dbReference type="Proteomes" id="UP000587524"/>
    </source>
</evidence>
<accession>A0ABR6C297</accession>
<organism evidence="2 3">
    <name type="scientific">Aminobacter ciceronei</name>
    <dbReference type="NCBI Taxonomy" id="150723"/>
    <lineage>
        <taxon>Bacteria</taxon>
        <taxon>Pseudomonadati</taxon>
        <taxon>Pseudomonadota</taxon>
        <taxon>Alphaproteobacteria</taxon>
        <taxon>Hyphomicrobiales</taxon>
        <taxon>Phyllobacteriaceae</taxon>
        <taxon>Aminobacter</taxon>
    </lineage>
</organism>
<dbReference type="RefSeq" id="WP_154384529.1">
    <property type="nucleotide sequence ID" value="NZ_JACJHY010000003.1"/>
</dbReference>
<keyword evidence="1" id="KW-1133">Transmembrane helix</keyword>
<keyword evidence="1" id="KW-0472">Membrane</keyword>
<gene>
    <name evidence="2" type="ORF">HNQ97_001073</name>
</gene>
<proteinExistence type="predicted"/>
<feature type="transmembrane region" description="Helical" evidence="1">
    <location>
        <begin position="32"/>
        <end position="50"/>
    </location>
</feature>
<evidence type="ECO:0000313" key="2">
    <source>
        <dbReference type="EMBL" id="MBA9019083.1"/>
    </source>
</evidence>
<comment type="caution">
    <text evidence="2">The sequence shown here is derived from an EMBL/GenBank/DDBJ whole genome shotgun (WGS) entry which is preliminary data.</text>
</comment>
<keyword evidence="3" id="KW-1185">Reference proteome</keyword>
<dbReference type="EMBL" id="JACJHZ010000003">
    <property type="protein sequence ID" value="MBA9019083.1"/>
    <property type="molecule type" value="Genomic_DNA"/>
</dbReference>
<name>A0ABR6C297_9HYPH</name>
<evidence type="ECO:0008006" key="4">
    <source>
        <dbReference type="Google" id="ProtNLM"/>
    </source>
</evidence>
<reference evidence="2 3" key="1">
    <citation type="submission" date="2020-08" db="EMBL/GenBank/DDBJ databases">
        <title>Genomic Encyclopedia of Type Strains, Phase IV (KMG-IV): sequencing the most valuable type-strain genomes for metagenomic binning, comparative biology and taxonomic classification.</title>
        <authorList>
            <person name="Goeker M."/>
        </authorList>
    </citation>
    <scope>NUCLEOTIDE SEQUENCE [LARGE SCALE GENOMIC DNA]</scope>
    <source>
        <strain evidence="2 3">DSM 17455</strain>
    </source>
</reference>